<evidence type="ECO:0000256" key="5">
    <source>
        <dbReference type="ARBA" id="ARBA00023004"/>
    </source>
</evidence>
<keyword evidence="4" id="KW-0249">Electron transport</keyword>
<dbReference type="PANTHER" id="PTHR33751">
    <property type="entry name" value="CBB3-TYPE CYTOCHROME C OXIDASE SUBUNIT FIXP"/>
    <property type="match status" value="1"/>
</dbReference>
<feature type="chain" id="PRO_5032795609" evidence="8">
    <location>
        <begin position="23"/>
        <end position="307"/>
    </location>
</feature>
<reference evidence="10" key="1">
    <citation type="journal article" date="2020" name="mSystems">
        <title>Genome- and Community-Level Interaction Insights into Carbon Utilization and Element Cycling Functions of Hydrothermarchaeota in Hydrothermal Sediment.</title>
        <authorList>
            <person name="Zhou Z."/>
            <person name="Liu Y."/>
            <person name="Xu W."/>
            <person name="Pan J."/>
            <person name="Luo Z.H."/>
            <person name="Li M."/>
        </authorList>
    </citation>
    <scope>NUCLEOTIDE SEQUENCE [LARGE SCALE GENOMIC DNA]</scope>
    <source>
        <strain evidence="10">HyVt-443</strain>
    </source>
</reference>
<keyword evidence="1" id="KW-0813">Transport</keyword>
<dbReference type="GO" id="GO:0046872">
    <property type="term" value="F:metal ion binding"/>
    <property type="evidence" value="ECO:0007669"/>
    <property type="project" value="UniProtKB-KW"/>
</dbReference>
<dbReference type="GO" id="GO:0009055">
    <property type="term" value="F:electron transfer activity"/>
    <property type="evidence" value="ECO:0007669"/>
    <property type="project" value="InterPro"/>
</dbReference>
<feature type="signal peptide" evidence="8">
    <location>
        <begin position="1"/>
        <end position="22"/>
    </location>
</feature>
<keyword evidence="2 6" id="KW-0349">Heme</keyword>
<dbReference type="Proteomes" id="UP000886251">
    <property type="component" value="Unassembled WGS sequence"/>
</dbReference>
<dbReference type="InterPro" id="IPR036909">
    <property type="entry name" value="Cyt_c-like_dom_sf"/>
</dbReference>
<dbReference type="PROSITE" id="PS51007">
    <property type="entry name" value="CYTC"/>
    <property type="match status" value="2"/>
</dbReference>
<evidence type="ECO:0000259" key="9">
    <source>
        <dbReference type="PROSITE" id="PS51007"/>
    </source>
</evidence>
<accession>A0A831RQB2</accession>
<feature type="region of interest" description="Disordered" evidence="7">
    <location>
        <begin position="218"/>
        <end position="307"/>
    </location>
</feature>
<dbReference type="Gene3D" id="1.10.760.10">
    <property type="entry name" value="Cytochrome c-like domain"/>
    <property type="match status" value="2"/>
</dbReference>
<keyword evidence="5 6" id="KW-0408">Iron</keyword>
<dbReference type="SUPFAM" id="SSF46626">
    <property type="entry name" value="Cytochrome c"/>
    <property type="match status" value="2"/>
</dbReference>
<evidence type="ECO:0000256" key="6">
    <source>
        <dbReference type="PROSITE-ProRule" id="PRU00433"/>
    </source>
</evidence>
<keyword evidence="8" id="KW-0732">Signal</keyword>
<dbReference type="PANTHER" id="PTHR33751:SF9">
    <property type="entry name" value="CYTOCHROME C4"/>
    <property type="match status" value="1"/>
</dbReference>
<protein>
    <submittedName>
        <fullName evidence="10">C-type cytochrome</fullName>
    </submittedName>
</protein>
<evidence type="ECO:0000256" key="7">
    <source>
        <dbReference type="SAM" id="MobiDB-lite"/>
    </source>
</evidence>
<evidence type="ECO:0000313" key="10">
    <source>
        <dbReference type="EMBL" id="HEB97245.1"/>
    </source>
</evidence>
<feature type="compositionally biased region" description="Pro residues" evidence="7">
    <location>
        <begin position="273"/>
        <end position="301"/>
    </location>
</feature>
<dbReference type="Pfam" id="PF00034">
    <property type="entry name" value="Cytochrom_C"/>
    <property type="match status" value="2"/>
</dbReference>
<dbReference type="GO" id="GO:0020037">
    <property type="term" value="F:heme binding"/>
    <property type="evidence" value="ECO:0007669"/>
    <property type="project" value="InterPro"/>
</dbReference>
<keyword evidence="3 6" id="KW-0479">Metal-binding</keyword>
<feature type="domain" description="Cytochrome c" evidence="9">
    <location>
        <begin position="135"/>
        <end position="217"/>
    </location>
</feature>
<dbReference type="AlphaFoldDB" id="A0A831RQB2"/>
<comment type="caution">
    <text evidence="10">The sequence shown here is derived from an EMBL/GenBank/DDBJ whole genome shotgun (WGS) entry which is preliminary data.</text>
</comment>
<feature type="domain" description="Cytochrome c" evidence="9">
    <location>
        <begin position="42"/>
        <end position="124"/>
    </location>
</feature>
<name>A0A831RQB2_9GAMM</name>
<evidence type="ECO:0000256" key="8">
    <source>
        <dbReference type="SAM" id="SignalP"/>
    </source>
</evidence>
<dbReference type="InterPro" id="IPR009056">
    <property type="entry name" value="Cyt_c-like_dom"/>
</dbReference>
<evidence type="ECO:0000256" key="1">
    <source>
        <dbReference type="ARBA" id="ARBA00022448"/>
    </source>
</evidence>
<feature type="compositionally biased region" description="Pro residues" evidence="7">
    <location>
        <begin position="251"/>
        <end position="264"/>
    </location>
</feature>
<proteinExistence type="predicted"/>
<evidence type="ECO:0000256" key="2">
    <source>
        <dbReference type="ARBA" id="ARBA00022617"/>
    </source>
</evidence>
<evidence type="ECO:0000256" key="3">
    <source>
        <dbReference type="ARBA" id="ARBA00022723"/>
    </source>
</evidence>
<sequence>MKRANAIAGAIALALWVSGSTAADLRSQAADREFHEALKLTPNLENGRKIYQVCTVCHRPEGWGSSDGRYPQIAGQLASVIIKQLADIRARNRDNPTMRPFASPRLLGGPQEIADVAAYVSQLPMDPFTIKGSGFDLEHGKKLYQENCADCHGDNGEGDAGKHIPRIHGQNIHYLTRQFEWIRIGKRRNADPKMVKQIRRFSPRDEAAVLDYVSHLKPPPEKLAKPGWQNPDFPNYARVPMPQPRRSRFEPPQPPQPPQPPVPPAFAGEAPQMPEPPAFGEPPQPPAFAPQPPQPPEPPVFRPMSKN</sequence>
<dbReference type="EMBL" id="DRKP01000157">
    <property type="protein sequence ID" value="HEB97245.1"/>
    <property type="molecule type" value="Genomic_DNA"/>
</dbReference>
<dbReference type="InterPro" id="IPR050597">
    <property type="entry name" value="Cytochrome_c_Oxidase_Subunit"/>
</dbReference>
<evidence type="ECO:0000256" key="4">
    <source>
        <dbReference type="ARBA" id="ARBA00022982"/>
    </source>
</evidence>
<organism evidence="10">
    <name type="scientific">Sedimenticola thiotaurini</name>
    <dbReference type="NCBI Taxonomy" id="1543721"/>
    <lineage>
        <taxon>Bacteria</taxon>
        <taxon>Pseudomonadati</taxon>
        <taxon>Pseudomonadota</taxon>
        <taxon>Gammaproteobacteria</taxon>
        <taxon>Chromatiales</taxon>
        <taxon>Sedimenticolaceae</taxon>
        <taxon>Sedimenticola</taxon>
    </lineage>
</organism>
<gene>
    <name evidence="10" type="ORF">ENI96_12560</name>
</gene>